<proteinExistence type="predicted"/>
<dbReference type="Pfam" id="PF01850">
    <property type="entry name" value="PIN"/>
    <property type="match status" value="1"/>
</dbReference>
<dbReference type="PANTHER" id="PTHR36173">
    <property type="entry name" value="RIBONUCLEASE VAPC16-RELATED"/>
    <property type="match status" value="1"/>
</dbReference>
<evidence type="ECO:0000313" key="2">
    <source>
        <dbReference type="EMBL" id="XBY45292.1"/>
    </source>
</evidence>
<sequence length="127" mass="14017">MNLLLDTHAFLWWMVGDDKLSMAAAEAIRSATVVHVSAATAWEIATKARLGKLHGFGHIAADLTGSLLAHGFPPRPISFEAGTLAGTLAHDHRDPFDRMLIAQAKIDRLQLVSNERLFDTFSVERLW</sequence>
<reference evidence="2" key="1">
    <citation type="submission" date="2024-06" db="EMBL/GenBank/DDBJ databases">
        <title>Methylostella associata gen. nov., sp. nov., a novel Ancalomicrobiaceae-affiliated facultatively methylotrophic bacteria that feed on methanotrophs of the genus Methylococcus.</title>
        <authorList>
            <person name="Saltykova V."/>
            <person name="Danilova O.V."/>
            <person name="Oshkin I.Y."/>
            <person name="Belova S.E."/>
            <person name="Pimenov N.V."/>
            <person name="Dedysh S.N."/>
        </authorList>
    </citation>
    <scope>NUCLEOTIDE SEQUENCE</scope>
    <source>
        <strain evidence="2">S20</strain>
    </source>
</reference>
<protein>
    <submittedName>
        <fullName evidence="2">Type II toxin-antitoxin system VapC family toxin</fullName>
    </submittedName>
</protein>
<feature type="domain" description="PIN" evidence="1">
    <location>
        <begin position="4"/>
        <end position="119"/>
    </location>
</feature>
<dbReference type="SUPFAM" id="SSF88723">
    <property type="entry name" value="PIN domain-like"/>
    <property type="match status" value="1"/>
</dbReference>
<dbReference type="InterPro" id="IPR041705">
    <property type="entry name" value="PIN_Sll0205"/>
</dbReference>
<dbReference type="EMBL" id="CP158568">
    <property type="protein sequence ID" value="XBY45292.1"/>
    <property type="molecule type" value="Genomic_DNA"/>
</dbReference>
<dbReference type="PANTHER" id="PTHR36173:SF2">
    <property type="entry name" value="RIBONUCLEASE VAPC16"/>
    <property type="match status" value="1"/>
</dbReference>
<dbReference type="CDD" id="cd09872">
    <property type="entry name" value="PIN_Sll0205-like"/>
    <property type="match status" value="1"/>
</dbReference>
<dbReference type="KEGG" id="mflg:ABS361_03115"/>
<dbReference type="InterPro" id="IPR052919">
    <property type="entry name" value="TA_system_RNase"/>
</dbReference>
<accession>A0AAU7XAY7</accession>
<dbReference type="InterPro" id="IPR002716">
    <property type="entry name" value="PIN_dom"/>
</dbReference>
<dbReference type="InterPro" id="IPR029060">
    <property type="entry name" value="PIN-like_dom_sf"/>
</dbReference>
<gene>
    <name evidence="2" type="ORF">ABS361_03115</name>
</gene>
<dbReference type="Gene3D" id="3.40.50.1010">
    <property type="entry name" value="5'-nuclease"/>
    <property type="match status" value="1"/>
</dbReference>
<name>A0AAU7XAY7_9HYPH</name>
<organism evidence="2">
    <name type="scientific">Methyloraptor flagellatus</name>
    <dbReference type="NCBI Taxonomy" id="3162530"/>
    <lineage>
        <taxon>Bacteria</taxon>
        <taxon>Pseudomonadati</taxon>
        <taxon>Pseudomonadota</taxon>
        <taxon>Alphaproteobacteria</taxon>
        <taxon>Hyphomicrobiales</taxon>
        <taxon>Ancalomicrobiaceae</taxon>
        <taxon>Methyloraptor</taxon>
    </lineage>
</organism>
<dbReference type="AlphaFoldDB" id="A0AAU7XAY7"/>
<dbReference type="RefSeq" id="WP_407050382.1">
    <property type="nucleotide sequence ID" value="NZ_CP158568.1"/>
</dbReference>
<evidence type="ECO:0000259" key="1">
    <source>
        <dbReference type="Pfam" id="PF01850"/>
    </source>
</evidence>